<protein>
    <recommendedName>
        <fullName evidence="4">DUF4386 family protein</fullName>
    </recommendedName>
</protein>
<feature type="transmembrane region" description="Helical" evidence="1">
    <location>
        <begin position="148"/>
        <end position="173"/>
    </location>
</feature>
<dbReference type="Proteomes" id="UP000280861">
    <property type="component" value="Unassembled WGS sequence"/>
</dbReference>
<evidence type="ECO:0000313" key="2">
    <source>
        <dbReference type="EMBL" id="VDC31308.1"/>
    </source>
</evidence>
<evidence type="ECO:0000313" key="3">
    <source>
        <dbReference type="Proteomes" id="UP000280861"/>
    </source>
</evidence>
<accession>A0A3P5XR39</accession>
<sequence>MGREQGFSAATRLEPEASPAGVPAMRIVGITAIALAVSMVIQNAMFMATDAPGYGDPIEEVFAWHRENRTVVAIAVAQEALHIPLLLGFLTGLHGLVAGHGGATWSRLAVAAGATLSAIFALYSVLWIGVALSVGEHTEPNPTFELAWLLHAAAFALALPALGATFIGAALAAHQSRLTPSWQRLLGVAGGSLLLAAGAASLEIADGSPLLFVGLPGLALWIVWLLATGVRLVRARTTARPDTASTADATRG</sequence>
<reference evidence="2 3" key="1">
    <citation type="submission" date="2018-11" db="EMBL/GenBank/DDBJ databases">
        <authorList>
            <person name="Criscuolo A."/>
        </authorList>
    </citation>
    <scope>NUCLEOTIDE SEQUENCE [LARGE SCALE GENOMIC DNA]</scope>
    <source>
        <strain evidence="2">AT11b</strain>
    </source>
</reference>
<keyword evidence="1" id="KW-1133">Transmembrane helix</keyword>
<feature type="transmembrane region" description="Helical" evidence="1">
    <location>
        <begin position="108"/>
        <end position="128"/>
    </location>
</feature>
<proteinExistence type="predicted"/>
<dbReference type="EMBL" id="UXAU01000038">
    <property type="protein sequence ID" value="VDC31308.1"/>
    <property type="molecule type" value="Genomic_DNA"/>
</dbReference>
<evidence type="ECO:0000256" key="1">
    <source>
        <dbReference type="SAM" id="Phobius"/>
    </source>
</evidence>
<dbReference type="AlphaFoldDB" id="A0A3P5XR39"/>
<feature type="transmembrane region" description="Helical" evidence="1">
    <location>
        <begin position="20"/>
        <end position="41"/>
    </location>
</feature>
<keyword evidence="1" id="KW-0812">Transmembrane</keyword>
<feature type="transmembrane region" description="Helical" evidence="1">
    <location>
        <begin position="210"/>
        <end position="230"/>
    </location>
</feature>
<keyword evidence="1" id="KW-0472">Membrane</keyword>
<keyword evidence="3" id="KW-1185">Reference proteome</keyword>
<feature type="transmembrane region" description="Helical" evidence="1">
    <location>
        <begin position="185"/>
        <end position="204"/>
    </location>
</feature>
<gene>
    <name evidence="2" type="ORF">PSET11_02943</name>
</gene>
<dbReference type="RefSeq" id="WP_415501810.1">
    <property type="nucleotide sequence ID" value="NZ_CBCRYA010000001.1"/>
</dbReference>
<name>A0A3P5XR39_9MICC</name>
<organism evidence="2 3">
    <name type="scientific">Arthrobacter ulcerisalmonis</name>
    <dbReference type="NCBI Taxonomy" id="2483813"/>
    <lineage>
        <taxon>Bacteria</taxon>
        <taxon>Bacillati</taxon>
        <taxon>Actinomycetota</taxon>
        <taxon>Actinomycetes</taxon>
        <taxon>Micrococcales</taxon>
        <taxon>Micrococcaceae</taxon>
        <taxon>Arthrobacter</taxon>
    </lineage>
</organism>
<evidence type="ECO:0008006" key="4">
    <source>
        <dbReference type="Google" id="ProtNLM"/>
    </source>
</evidence>